<gene>
    <name evidence="1" type="ORF">LTS18_001974</name>
</gene>
<evidence type="ECO:0000313" key="1">
    <source>
        <dbReference type="EMBL" id="KAK3066141.1"/>
    </source>
</evidence>
<dbReference type="EMBL" id="JAWDJW010005991">
    <property type="protein sequence ID" value="KAK3066141.1"/>
    <property type="molecule type" value="Genomic_DNA"/>
</dbReference>
<organism evidence="1 2">
    <name type="scientific">Coniosporium uncinatum</name>
    <dbReference type="NCBI Taxonomy" id="93489"/>
    <lineage>
        <taxon>Eukaryota</taxon>
        <taxon>Fungi</taxon>
        <taxon>Dikarya</taxon>
        <taxon>Ascomycota</taxon>
        <taxon>Pezizomycotina</taxon>
        <taxon>Dothideomycetes</taxon>
        <taxon>Dothideomycetes incertae sedis</taxon>
        <taxon>Coniosporium</taxon>
    </lineage>
</organism>
<comment type="caution">
    <text evidence="1">The sequence shown here is derived from an EMBL/GenBank/DDBJ whole genome shotgun (WGS) entry which is preliminary data.</text>
</comment>
<reference evidence="1" key="1">
    <citation type="submission" date="2024-09" db="EMBL/GenBank/DDBJ databases">
        <title>Black Yeasts Isolated from many extreme environments.</title>
        <authorList>
            <person name="Coleine C."/>
            <person name="Stajich J.E."/>
            <person name="Selbmann L."/>
        </authorList>
    </citation>
    <scope>NUCLEOTIDE SEQUENCE</scope>
    <source>
        <strain evidence="1">CCFEE 5737</strain>
    </source>
</reference>
<evidence type="ECO:0000313" key="2">
    <source>
        <dbReference type="Proteomes" id="UP001186974"/>
    </source>
</evidence>
<dbReference type="Proteomes" id="UP001186974">
    <property type="component" value="Unassembled WGS sequence"/>
</dbReference>
<name>A0ACC3DEG0_9PEZI</name>
<keyword evidence="2" id="KW-1185">Reference proteome</keyword>
<sequence length="60" mass="6633">MSASILYQNERKDVILVDIPTSIAVAQGRKDQALLSAFPQAEPFVSHNEPKPEKARQNIA</sequence>
<feature type="non-terminal residue" evidence="1">
    <location>
        <position position="60"/>
    </location>
</feature>
<protein>
    <submittedName>
        <fullName evidence="1">Uncharacterized protein</fullName>
    </submittedName>
</protein>
<proteinExistence type="predicted"/>
<accession>A0ACC3DEG0</accession>